<feature type="compositionally biased region" description="Pro residues" evidence="1">
    <location>
        <begin position="244"/>
        <end position="258"/>
    </location>
</feature>
<feature type="compositionally biased region" description="Polar residues" evidence="1">
    <location>
        <begin position="192"/>
        <end position="205"/>
    </location>
</feature>
<feature type="region of interest" description="Disordered" evidence="1">
    <location>
        <begin position="276"/>
        <end position="398"/>
    </location>
</feature>
<evidence type="ECO:0000256" key="1">
    <source>
        <dbReference type="SAM" id="MobiDB-lite"/>
    </source>
</evidence>
<accession>A0A919SN64</accession>
<organism evidence="2 3">
    <name type="scientific">Actinoplanes auranticolor</name>
    <dbReference type="NCBI Taxonomy" id="47988"/>
    <lineage>
        <taxon>Bacteria</taxon>
        <taxon>Bacillati</taxon>
        <taxon>Actinomycetota</taxon>
        <taxon>Actinomycetes</taxon>
        <taxon>Micromonosporales</taxon>
        <taxon>Micromonosporaceae</taxon>
        <taxon>Actinoplanes</taxon>
    </lineage>
</organism>
<dbReference type="Proteomes" id="UP000681340">
    <property type="component" value="Unassembled WGS sequence"/>
</dbReference>
<feature type="region of interest" description="Disordered" evidence="1">
    <location>
        <begin position="180"/>
        <end position="261"/>
    </location>
</feature>
<feature type="compositionally biased region" description="Low complexity" evidence="1">
    <location>
        <begin position="217"/>
        <end position="228"/>
    </location>
</feature>
<name>A0A919SN64_9ACTN</name>
<proteinExistence type="predicted"/>
<comment type="caution">
    <text evidence="2">The sequence shown here is derived from an EMBL/GenBank/DDBJ whole genome shotgun (WGS) entry which is preliminary data.</text>
</comment>
<feature type="compositionally biased region" description="Gly residues" evidence="1">
    <location>
        <begin position="276"/>
        <end position="287"/>
    </location>
</feature>
<reference evidence="2" key="1">
    <citation type="submission" date="2021-03" db="EMBL/GenBank/DDBJ databases">
        <title>Whole genome shotgun sequence of Actinoplanes auranticolor NBRC 12245.</title>
        <authorList>
            <person name="Komaki H."/>
            <person name="Tamura T."/>
        </authorList>
    </citation>
    <scope>NUCLEOTIDE SEQUENCE</scope>
    <source>
        <strain evidence="2">NBRC 12245</strain>
    </source>
</reference>
<gene>
    <name evidence="2" type="ORF">Aau02nite_66250</name>
</gene>
<feature type="compositionally biased region" description="Low complexity" evidence="1">
    <location>
        <begin position="329"/>
        <end position="339"/>
    </location>
</feature>
<feature type="compositionally biased region" description="Basic and acidic residues" evidence="1">
    <location>
        <begin position="380"/>
        <end position="389"/>
    </location>
</feature>
<keyword evidence="3" id="KW-1185">Reference proteome</keyword>
<dbReference type="AlphaFoldDB" id="A0A919SN64"/>
<protein>
    <submittedName>
        <fullName evidence="2">Uncharacterized protein</fullName>
    </submittedName>
</protein>
<evidence type="ECO:0000313" key="2">
    <source>
        <dbReference type="EMBL" id="GIM75502.1"/>
    </source>
</evidence>
<dbReference type="RefSeq" id="WP_212992500.1">
    <property type="nucleotide sequence ID" value="NZ_BAABEA010000003.1"/>
</dbReference>
<evidence type="ECO:0000313" key="3">
    <source>
        <dbReference type="Proteomes" id="UP000681340"/>
    </source>
</evidence>
<dbReference type="EMBL" id="BOQL01000057">
    <property type="protein sequence ID" value="GIM75502.1"/>
    <property type="molecule type" value="Genomic_DNA"/>
</dbReference>
<sequence length="398" mass="41241">MSDGTFLPSGVTPWSAYNTPRIWAMVEKEDDPEAWRQVSALGSLAGLLHDQRRRLELAKETLMGAWPPEKNKAAAAFVDLIDDLLFNMAENKKVADANAGALAQVLEALRQAKVKVEPLYRSYLAKSDDWVPGWWDNAEDEIDEQARRQMRNAESIVADPGNAIVAPDVYEFEPRMFADAPLGRPGGDGSDSRATPLSAGVTSGISVPHDPPPPLPGAASSGSGAGEAIDTASPSGPSLAGVISPPPIGSPSPAPPPVSGSAAVITTPGLVIGGAGGRSSVGAGQRGLPGSVIEGGAPVQGRARAVKPATPSWLPPATGQPAGRGAGSPAGRASQASPSMMPAPQHPANRCRSGERGQGPAFDPDNPWATEQGVPPVIEPSRRQYRHDPGPGVIGWRQ</sequence>